<evidence type="ECO:0000313" key="4">
    <source>
        <dbReference type="Proteomes" id="UP000494163"/>
    </source>
</evidence>
<dbReference type="Gene3D" id="2.70.220.10">
    <property type="entry name" value="Ganglioside GM2 activator"/>
    <property type="match status" value="1"/>
</dbReference>
<keyword evidence="1 2" id="KW-0732">Signal</keyword>
<dbReference type="OrthoDB" id="8179976at2759"/>
<dbReference type="EMBL" id="CP012528">
    <property type="protein sequence ID" value="ALC49794.1"/>
    <property type="molecule type" value="Genomic_DNA"/>
</dbReference>
<dbReference type="InterPro" id="IPR036846">
    <property type="entry name" value="GM2-AP_sf"/>
</dbReference>
<dbReference type="OMA" id="KPFCQFI"/>
<evidence type="ECO:0000313" key="3">
    <source>
        <dbReference type="EMBL" id="ALC49794.1"/>
    </source>
</evidence>
<organism evidence="3 4">
    <name type="scientific">Drosophila busckii</name>
    <name type="common">Fruit fly</name>
    <dbReference type="NCBI Taxonomy" id="30019"/>
    <lineage>
        <taxon>Eukaryota</taxon>
        <taxon>Metazoa</taxon>
        <taxon>Ecdysozoa</taxon>
        <taxon>Arthropoda</taxon>
        <taxon>Hexapoda</taxon>
        <taxon>Insecta</taxon>
        <taxon>Pterygota</taxon>
        <taxon>Neoptera</taxon>
        <taxon>Endopterygota</taxon>
        <taxon>Diptera</taxon>
        <taxon>Brachycera</taxon>
        <taxon>Muscomorpha</taxon>
        <taxon>Ephydroidea</taxon>
        <taxon>Drosophilidae</taxon>
        <taxon>Drosophila</taxon>
    </lineage>
</organism>
<feature type="signal peptide" evidence="2">
    <location>
        <begin position="1"/>
        <end position="21"/>
    </location>
</feature>
<sequence length="182" mass="20422">MVSLAALSALGLLLLVARVWCAEDKSYSVELNSFERNSMFENDAKWVDWGSLRVKKVGRNKFALTGEFEMKLNLGDEQKLSLQVFTYDAANKKKGPMVMNVNKPFCQFISEDEDTYPHLQAASNLPEKGECPFPKGEYSIDNYELETTFLPDDAPKADYLIELNILDKEIPVAGLISAVTLT</sequence>
<accession>A0A0M5JDZ2</accession>
<dbReference type="STRING" id="30019.A0A0M5JDZ2"/>
<dbReference type="Proteomes" id="UP000494163">
    <property type="component" value="Chromosome X"/>
</dbReference>
<dbReference type="Pfam" id="PF06477">
    <property type="entry name" value="DUF1091"/>
    <property type="match status" value="1"/>
</dbReference>
<dbReference type="PANTHER" id="PTHR21112">
    <property type="entry name" value="CHEMOSENSORY PROTEIN A 29A-RELATED"/>
    <property type="match status" value="1"/>
</dbReference>
<keyword evidence="4" id="KW-1185">Reference proteome</keyword>
<evidence type="ECO:0000256" key="1">
    <source>
        <dbReference type="ARBA" id="ARBA00022729"/>
    </source>
</evidence>
<name>A0A0M5JDZ2_DROBS</name>
<dbReference type="SMART" id="SM00697">
    <property type="entry name" value="DM8"/>
    <property type="match status" value="1"/>
</dbReference>
<reference evidence="3 4" key="1">
    <citation type="submission" date="2015-08" db="EMBL/GenBank/DDBJ databases">
        <title>Ancestral chromatin configuration constrains chromatin evolution on differentiating sex chromosomes in Drosophila.</title>
        <authorList>
            <person name="Zhou Q."/>
            <person name="Bachtrog D."/>
        </authorList>
    </citation>
    <scope>NUCLEOTIDE SEQUENCE [LARGE SCALE GENOMIC DNA]</scope>
    <source>
        <tissue evidence="3">Whole larvae</tissue>
    </source>
</reference>
<gene>
    <name evidence="3" type="ORF">Dbus_chrXg1650</name>
</gene>
<feature type="chain" id="PRO_5005803876" evidence="2">
    <location>
        <begin position="22"/>
        <end position="182"/>
    </location>
</feature>
<dbReference type="PANTHER" id="PTHR21112:SF13">
    <property type="entry name" value="CHEMOSENSORY PROTEIN A 7A"/>
    <property type="match status" value="1"/>
</dbReference>
<proteinExistence type="predicted"/>
<protein>
    <submittedName>
        <fullName evidence="3">CheA7a</fullName>
    </submittedName>
</protein>
<dbReference type="InterPro" id="IPR010512">
    <property type="entry name" value="DUF1091"/>
</dbReference>
<dbReference type="AlphaFoldDB" id="A0A0M5JDZ2"/>
<evidence type="ECO:0000256" key="2">
    <source>
        <dbReference type="SAM" id="SignalP"/>
    </source>
</evidence>